<evidence type="ECO:0000313" key="2">
    <source>
        <dbReference type="Proteomes" id="UP000319716"/>
    </source>
</evidence>
<organism evidence="1 2">
    <name type="scientific">Sporolactobacillus inulinus</name>
    <dbReference type="NCBI Taxonomy" id="2078"/>
    <lineage>
        <taxon>Bacteria</taxon>
        <taxon>Bacillati</taxon>
        <taxon>Bacillota</taxon>
        <taxon>Bacilli</taxon>
        <taxon>Bacillales</taxon>
        <taxon>Sporolactobacillaceae</taxon>
        <taxon>Sporolactobacillus</taxon>
    </lineage>
</organism>
<dbReference type="Proteomes" id="UP000319716">
    <property type="component" value="Unassembled WGS sequence"/>
</dbReference>
<dbReference type="PANTHER" id="PTHR30508">
    <property type="entry name" value="FES CLUSTER ASSEMBLY PROTEIN SUF"/>
    <property type="match status" value="1"/>
</dbReference>
<dbReference type="InterPro" id="IPR055346">
    <property type="entry name" value="Fe-S_cluster_assembly_SufBD"/>
</dbReference>
<dbReference type="AlphaFoldDB" id="A0A4Y1ZJD2"/>
<dbReference type="GO" id="GO:0016226">
    <property type="term" value="P:iron-sulfur cluster assembly"/>
    <property type="evidence" value="ECO:0007669"/>
    <property type="project" value="InterPro"/>
</dbReference>
<dbReference type="InterPro" id="IPR037284">
    <property type="entry name" value="SUF_FeS_clus_asmbl_SufBD_sf"/>
</dbReference>
<sequence>MATEQQQLPDIEEYKYGFREKDVSVFRTKRGLTEDIVREISKKKNEPEWMLNYRLKGLHHFYKRPMPQWGADLSGLNFDDLTYYVKPVDNQGRSWDEVPNEIKDTFDKLGIPEAERKYLAGVSAQYESEVVYHSMKDELEKDGVIFLIRIPRCRNMKSSLSNILAK</sequence>
<evidence type="ECO:0000313" key="1">
    <source>
        <dbReference type="EMBL" id="GAY78488.1"/>
    </source>
</evidence>
<gene>
    <name evidence="1" type="ORF">NBRC111894_4042</name>
</gene>
<name>A0A4Y1ZJD2_9BACL</name>
<accession>A0A4Y1ZJD2</accession>
<dbReference type="EMBL" id="BEXB01000050">
    <property type="protein sequence ID" value="GAY78488.1"/>
    <property type="molecule type" value="Genomic_DNA"/>
</dbReference>
<comment type="caution">
    <text evidence="1">The sequence shown here is derived from an EMBL/GenBank/DDBJ whole genome shotgun (WGS) entry which is preliminary data.</text>
</comment>
<dbReference type="PANTHER" id="PTHR30508:SF1">
    <property type="entry name" value="UPF0051 PROTEIN ABCI8, CHLOROPLASTIC-RELATED"/>
    <property type="match status" value="1"/>
</dbReference>
<dbReference type="SUPFAM" id="SSF101960">
    <property type="entry name" value="Stabilizer of iron transporter SufD"/>
    <property type="match status" value="1"/>
</dbReference>
<proteinExistence type="predicted"/>
<protein>
    <submittedName>
        <fullName evidence="1">Iron-sulfur cluster assembly protein SufB</fullName>
    </submittedName>
</protein>
<reference evidence="1 2" key="1">
    <citation type="submission" date="2017-11" db="EMBL/GenBank/DDBJ databases">
        <title>Draft Genome Sequence of Sporolactobacillus inulinus NBRC 111894 Isolated from Koso, a Japanese Sugar-Vegetable Fermented Beverage.</title>
        <authorList>
            <person name="Chiou T.Y."/>
            <person name="Oshima K."/>
            <person name="Suda W."/>
            <person name="Hattori M."/>
            <person name="Takahashi T."/>
        </authorList>
    </citation>
    <scope>NUCLEOTIDE SEQUENCE [LARGE SCALE GENOMIC DNA]</scope>
    <source>
        <strain evidence="1 2">NBRC111894</strain>
    </source>
</reference>